<feature type="domain" description="C2H2-type" evidence="12">
    <location>
        <begin position="469"/>
        <end position="497"/>
    </location>
</feature>
<proteinExistence type="predicted"/>
<dbReference type="FunFam" id="3.30.160.60:FF:000448">
    <property type="entry name" value="RE1-silencing transcription factor A"/>
    <property type="match status" value="1"/>
</dbReference>
<dbReference type="GO" id="GO:0008270">
    <property type="term" value="F:zinc ion binding"/>
    <property type="evidence" value="ECO:0007669"/>
    <property type="project" value="UniProtKB-KW"/>
</dbReference>
<dbReference type="GO" id="GO:0000977">
    <property type="term" value="F:RNA polymerase II transcription regulatory region sequence-specific DNA binding"/>
    <property type="evidence" value="ECO:0007669"/>
    <property type="project" value="TreeGrafter"/>
</dbReference>
<dbReference type="AlphaFoldDB" id="A0A1V4KE84"/>
<comment type="caution">
    <text evidence="13">The sequence shown here is derived from an EMBL/GenBank/DDBJ whole genome shotgun (WGS) entry which is preliminary data.</text>
</comment>
<dbReference type="SMART" id="SM00355">
    <property type="entry name" value="ZnF_C2H2"/>
    <property type="match status" value="11"/>
</dbReference>
<dbReference type="FunFam" id="3.30.160.60:FF:000373">
    <property type="entry name" value="Putative transcriptional repressor ctcf"/>
    <property type="match status" value="1"/>
</dbReference>
<feature type="domain" description="C2H2-type" evidence="12">
    <location>
        <begin position="413"/>
        <end position="440"/>
    </location>
</feature>
<dbReference type="InterPro" id="IPR013087">
    <property type="entry name" value="Znf_C2H2_type"/>
</dbReference>
<feature type="domain" description="C2H2-type" evidence="12">
    <location>
        <begin position="614"/>
        <end position="641"/>
    </location>
</feature>
<dbReference type="OrthoDB" id="6077919at2759"/>
<evidence type="ECO:0000256" key="8">
    <source>
        <dbReference type="ARBA" id="ARBA00023163"/>
    </source>
</evidence>
<dbReference type="GO" id="GO:0005634">
    <property type="term" value="C:nucleus"/>
    <property type="evidence" value="ECO:0007669"/>
    <property type="project" value="UniProtKB-SubCell"/>
</dbReference>
<feature type="domain" description="C2H2-type" evidence="12">
    <location>
        <begin position="702"/>
        <end position="720"/>
    </location>
</feature>
<evidence type="ECO:0000313" key="14">
    <source>
        <dbReference type="Proteomes" id="UP000190648"/>
    </source>
</evidence>
<keyword evidence="8" id="KW-0804">Transcription</keyword>
<dbReference type="FunFam" id="3.30.160.60:FF:000283">
    <property type="entry name" value="Putative transcriptional repressor ctcf"/>
    <property type="match status" value="1"/>
</dbReference>
<keyword evidence="2" id="KW-0479">Metal-binding</keyword>
<keyword evidence="5" id="KW-0862">Zinc</keyword>
<dbReference type="PANTHER" id="PTHR24379">
    <property type="entry name" value="KRAB AND ZINC FINGER DOMAIN-CONTAINING"/>
    <property type="match status" value="1"/>
</dbReference>
<dbReference type="FunFam" id="3.30.160.60:FF:000420">
    <property type="entry name" value="Putative transcriptional repressor ctcf"/>
    <property type="match status" value="1"/>
</dbReference>
<dbReference type="STRING" id="372326.A0A1V4KE84"/>
<name>A0A1V4KE84_PATFA</name>
<dbReference type="Gene3D" id="3.30.160.60">
    <property type="entry name" value="Classic Zinc Finger"/>
    <property type="match status" value="8"/>
</dbReference>
<keyword evidence="6" id="KW-0805">Transcription regulation</keyword>
<comment type="subcellular location">
    <subcellularLocation>
        <location evidence="1">Nucleus</location>
    </subcellularLocation>
</comment>
<dbReference type="InterPro" id="IPR036236">
    <property type="entry name" value="Znf_C2H2_sf"/>
</dbReference>
<dbReference type="Pfam" id="PF00096">
    <property type="entry name" value="zf-C2H2"/>
    <property type="match status" value="2"/>
</dbReference>
<feature type="region of interest" description="Disordered" evidence="11">
    <location>
        <begin position="729"/>
        <end position="749"/>
    </location>
</feature>
<keyword evidence="14" id="KW-1185">Reference proteome</keyword>
<feature type="domain" description="C2H2-type" evidence="12">
    <location>
        <begin position="526"/>
        <end position="553"/>
    </location>
</feature>
<keyword evidence="7" id="KW-0238">DNA-binding</keyword>
<sequence>MASHATICVFKFVVISEEVLHLCESGILKEQVDNSTRNGPANVFFMATSFAVIRIPGFSNGAIYPYYLGHPQHRNIKNIPAKFSGKADATAKQDKRCGGRSSQPALQGCGTRLKRCRGRNAASTSDRLQAGKPIELSAVVSRQVGAEAWALCAEASGCQSFGPPVELTGSLSCIHGLRVAGAFRQNQCAEEHRDRRGEKCVGNGTARVKESSGASGHSVGLDTQTGVPPQWSLSAEGGQKHSLTLQPVCLKTEDLGQLCQTPKGLAMATLDRAIALQPAVQSGPNMLAGTAATAREGICAFYDPGLTQINVLQEKGQAKSSESKRTKELPDMLLIEVQQVTLSEEGNRKELLFTLGEKKSQSCKASHDLSHTCDEGEEQQYATPPEQRVVRNPKSPKFQICTQHWKTGDKTVFSCGLCTFTSLRTSNLMRHVKTHSDEKRHVCHLCLKAFRTAAVLHNHVNAHTGTRPHKCSDCDMAFVTSGELSRHRRYKHTLEKPFKCSLCKYASVEASKMKRHFRSHTGERPYACDLCSYACKDAYKLKRHMITHSGEKPYECYICQARFTQSGTMKSHMLQKHGDNVPKHQCPHCSALIARKGDLGVHLRNLHSYMAVAIKCSSCEAVFHERYALIQHKKTHRNEKRFKCDQCSYTCRQRRRLIAHQRTHTGEKPFTCLCCSKSFRQKQLLTLHFRKHHDSNSKPTVYECPKCGKGYSLQNNMHKHAENCGLVRAKTATPRNRNKGKNKTHENPKRVKQEVDLESFQDVSTVKNQHCQILMNQPLVRKMEKELEMDEASKTEKPCFASSKTLSWKKAVNFFISIFPYQETSYGKGFPSCGQLWDTKKNHSIYVKNHKAYMRLIRNSKTFLESAVFIPFILILTTAGGHHPPASAVSSLREDYFVQVLLPTFSAVQTVARTLAALFRTRCKPKVLINRAIVPVVSK</sequence>
<evidence type="ECO:0000256" key="2">
    <source>
        <dbReference type="ARBA" id="ARBA00022723"/>
    </source>
</evidence>
<keyword evidence="3" id="KW-0677">Repeat</keyword>
<keyword evidence="4 10" id="KW-0863">Zinc-finger</keyword>
<feature type="domain" description="C2H2-type" evidence="12">
    <location>
        <begin position="498"/>
        <end position="525"/>
    </location>
</feature>
<dbReference type="EMBL" id="LSYS01003456">
    <property type="protein sequence ID" value="OPJ82734.1"/>
    <property type="molecule type" value="Genomic_DNA"/>
</dbReference>
<evidence type="ECO:0000313" key="13">
    <source>
        <dbReference type="EMBL" id="OPJ82734.1"/>
    </source>
</evidence>
<evidence type="ECO:0000256" key="7">
    <source>
        <dbReference type="ARBA" id="ARBA00023125"/>
    </source>
</evidence>
<protein>
    <submittedName>
        <fullName evidence="13">Transcriptional repressor CTCFL isoform B</fullName>
    </submittedName>
</protein>
<evidence type="ECO:0000256" key="4">
    <source>
        <dbReference type="ARBA" id="ARBA00022771"/>
    </source>
</evidence>
<organism evidence="13 14">
    <name type="scientific">Patagioenas fasciata monilis</name>
    <dbReference type="NCBI Taxonomy" id="372326"/>
    <lineage>
        <taxon>Eukaryota</taxon>
        <taxon>Metazoa</taxon>
        <taxon>Chordata</taxon>
        <taxon>Craniata</taxon>
        <taxon>Vertebrata</taxon>
        <taxon>Euteleostomi</taxon>
        <taxon>Archelosauria</taxon>
        <taxon>Archosauria</taxon>
        <taxon>Dinosauria</taxon>
        <taxon>Saurischia</taxon>
        <taxon>Theropoda</taxon>
        <taxon>Coelurosauria</taxon>
        <taxon>Aves</taxon>
        <taxon>Neognathae</taxon>
        <taxon>Neoaves</taxon>
        <taxon>Columbimorphae</taxon>
        <taxon>Columbiformes</taxon>
        <taxon>Columbidae</taxon>
        <taxon>Patagioenas</taxon>
    </lineage>
</organism>
<evidence type="ECO:0000256" key="10">
    <source>
        <dbReference type="PROSITE-ProRule" id="PRU00042"/>
    </source>
</evidence>
<dbReference type="PANTHER" id="PTHR24379:SF81">
    <property type="entry name" value="CCCTC-BINDING FACTOR LIKE"/>
    <property type="match status" value="1"/>
</dbReference>
<dbReference type="GO" id="GO:0000981">
    <property type="term" value="F:DNA-binding transcription factor activity, RNA polymerase II-specific"/>
    <property type="evidence" value="ECO:0007669"/>
    <property type="project" value="TreeGrafter"/>
</dbReference>
<dbReference type="PROSITE" id="PS50157">
    <property type="entry name" value="ZINC_FINGER_C2H2_2"/>
    <property type="match status" value="10"/>
</dbReference>
<evidence type="ECO:0000256" key="1">
    <source>
        <dbReference type="ARBA" id="ARBA00004123"/>
    </source>
</evidence>
<feature type="domain" description="C2H2-type" evidence="12">
    <location>
        <begin position="642"/>
        <end position="669"/>
    </location>
</feature>
<dbReference type="FunFam" id="3.30.160.60:FF:000100">
    <property type="entry name" value="Zinc finger 45-like"/>
    <property type="match status" value="1"/>
</dbReference>
<evidence type="ECO:0000256" key="6">
    <source>
        <dbReference type="ARBA" id="ARBA00023015"/>
    </source>
</evidence>
<dbReference type="FunFam" id="3.30.160.60:FF:000049">
    <property type="entry name" value="transcriptional repressor CTCF isoform X1"/>
    <property type="match status" value="1"/>
</dbReference>
<feature type="domain" description="C2H2-type" evidence="12">
    <location>
        <begin position="670"/>
        <end position="697"/>
    </location>
</feature>
<feature type="domain" description="C2H2-type" evidence="12">
    <location>
        <begin position="441"/>
        <end position="468"/>
    </location>
</feature>
<dbReference type="PROSITE" id="PS00028">
    <property type="entry name" value="ZINC_FINGER_C2H2_1"/>
    <property type="match status" value="8"/>
</dbReference>
<gene>
    <name evidence="13" type="primary">CTCFL</name>
    <name evidence="13" type="ORF">AV530_004849</name>
</gene>
<dbReference type="SUPFAM" id="SSF57667">
    <property type="entry name" value="beta-beta-alpha zinc fingers"/>
    <property type="match status" value="6"/>
</dbReference>
<evidence type="ECO:0000259" key="12">
    <source>
        <dbReference type="PROSITE" id="PS50157"/>
    </source>
</evidence>
<evidence type="ECO:0000256" key="9">
    <source>
        <dbReference type="ARBA" id="ARBA00023242"/>
    </source>
</evidence>
<reference evidence="13 14" key="1">
    <citation type="submission" date="2016-02" db="EMBL/GenBank/DDBJ databases">
        <title>Band-tailed pigeon sequencing and assembly.</title>
        <authorList>
            <person name="Soares A.E."/>
            <person name="Novak B.J."/>
            <person name="Rice E.S."/>
            <person name="O'Connell B."/>
            <person name="Chang D."/>
            <person name="Weber S."/>
            <person name="Shapiro B."/>
        </authorList>
    </citation>
    <scope>NUCLEOTIDE SEQUENCE [LARGE SCALE GENOMIC DNA]</scope>
    <source>
        <strain evidence="13">BTP2013</strain>
        <tissue evidence="13">Blood</tissue>
    </source>
</reference>
<evidence type="ECO:0000256" key="3">
    <source>
        <dbReference type="ARBA" id="ARBA00022737"/>
    </source>
</evidence>
<evidence type="ECO:0000256" key="11">
    <source>
        <dbReference type="SAM" id="MobiDB-lite"/>
    </source>
</evidence>
<accession>A0A1V4KE84</accession>
<dbReference type="Proteomes" id="UP000190648">
    <property type="component" value="Unassembled WGS sequence"/>
</dbReference>
<keyword evidence="9" id="KW-0539">Nucleus</keyword>
<feature type="region of interest" description="Disordered" evidence="11">
    <location>
        <begin position="206"/>
        <end position="226"/>
    </location>
</feature>
<evidence type="ECO:0000256" key="5">
    <source>
        <dbReference type="ARBA" id="ARBA00022833"/>
    </source>
</evidence>
<feature type="domain" description="C2H2-type" evidence="12">
    <location>
        <begin position="554"/>
        <end position="582"/>
    </location>
</feature>